<feature type="domain" description="Polymerase beta nucleotidyltransferase" evidence="1">
    <location>
        <begin position="5"/>
        <end position="43"/>
    </location>
</feature>
<proteinExistence type="predicted"/>
<comment type="caution">
    <text evidence="2">The sequence shown here is derived from an EMBL/GenBank/DDBJ whole genome shotgun (WGS) entry which is preliminary data.</text>
</comment>
<protein>
    <recommendedName>
        <fullName evidence="1">Polymerase beta nucleotidyltransferase domain-containing protein</fullName>
    </recommendedName>
</protein>
<reference evidence="2 3" key="1">
    <citation type="submission" date="2018-05" db="EMBL/GenBank/DDBJ databases">
        <title>Leucothrix arctica sp. nov., isolated from Arctic seawater.</title>
        <authorList>
            <person name="Choi A."/>
            <person name="Baek K."/>
        </authorList>
    </citation>
    <scope>NUCLEOTIDE SEQUENCE [LARGE SCALE GENOMIC DNA]</scope>
    <source>
        <strain evidence="2 3">IMCC9719</strain>
    </source>
</reference>
<organism evidence="2 3">
    <name type="scientific">Leucothrix arctica</name>
    <dbReference type="NCBI Taxonomy" id="1481894"/>
    <lineage>
        <taxon>Bacteria</taxon>
        <taxon>Pseudomonadati</taxon>
        <taxon>Pseudomonadota</taxon>
        <taxon>Gammaproteobacteria</taxon>
        <taxon>Thiotrichales</taxon>
        <taxon>Thiotrichaceae</taxon>
        <taxon>Leucothrix</taxon>
    </lineage>
</organism>
<dbReference type="CDD" id="cd05403">
    <property type="entry name" value="NT_KNTase_like"/>
    <property type="match status" value="1"/>
</dbReference>
<dbReference type="Proteomes" id="UP000245506">
    <property type="component" value="Unassembled WGS sequence"/>
</dbReference>
<evidence type="ECO:0000313" key="3">
    <source>
        <dbReference type="Proteomes" id="UP000245506"/>
    </source>
</evidence>
<gene>
    <name evidence="2" type="ORF">DKT75_00840</name>
</gene>
<dbReference type="InterPro" id="IPR041633">
    <property type="entry name" value="Polbeta"/>
</dbReference>
<sequence>MRHALEAFPYLSLATLFGSVATNKAHYKSDIDLAVRAKKALRLSKI</sequence>
<evidence type="ECO:0000259" key="1">
    <source>
        <dbReference type="Pfam" id="PF18765"/>
    </source>
</evidence>
<dbReference type="Pfam" id="PF18765">
    <property type="entry name" value="Polbeta"/>
    <property type="match status" value="1"/>
</dbReference>
<evidence type="ECO:0000313" key="2">
    <source>
        <dbReference type="EMBL" id="PWQ99650.1"/>
    </source>
</evidence>
<dbReference type="SUPFAM" id="SSF81301">
    <property type="entry name" value="Nucleotidyltransferase"/>
    <property type="match status" value="1"/>
</dbReference>
<name>A0A317CT94_9GAMM</name>
<dbReference type="EMBL" id="QGKL01000004">
    <property type="protein sequence ID" value="PWQ99650.1"/>
    <property type="molecule type" value="Genomic_DNA"/>
</dbReference>
<dbReference type="Gene3D" id="3.30.460.10">
    <property type="entry name" value="Beta Polymerase, domain 2"/>
    <property type="match status" value="1"/>
</dbReference>
<dbReference type="InterPro" id="IPR043519">
    <property type="entry name" value="NT_sf"/>
</dbReference>
<accession>A0A317CT94</accession>
<keyword evidence="3" id="KW-1185">Reference proteome</keyword>
<dbReference type="AlphaFoldDB" id="A0A317CT94"/>